<organism evidence="10 11">
    <name type="scientific">Sandarakinorhabdus cyanobacteriorum</name>
    <dbReference type="NCBI Taxonomy" id="1981098"/>
    <lineage>
        <taxon>Bacteria</taxon>
        <taxon>Pseudomonadati</taxon>
        <taxon>Pseudomonadota</taxon>
        <taxon>Alphaproteobacteria</taxon>
        <taxon>Sphingomonadales</taxon>
        <taxon>Sphingosinicellaceae</taxon>
        <taxon>Sandarakinorhabdus</taxon>
    </lineage>
</organism>
<dbReference type="InterPro" id="IPR010930">
    <property type="entry name" value="Flg_bb/hook_C_dom"/>
</dbReference>
<evidence type="ECO:0000256" key="6">
    <source>
        <dbReference type="RuleBase" id="RU362116"/>
    </source>
</evidence>
<evidence type="ECO:0000256" key="1">
    <source>
        <dbReference type="ARBA" id="ARBA00004117"/>
    </source>
</evidence>
<accession>A0A255Y8N0</accession>
<evidence type="ECO:0000313" key="10">
    <source>
        <dbReference type="EMBL" id="OYQ25094.1"/>
    </source>
</evidence>
<dbReference type="AlphaFoldDB" id="A0A255Y8N0"/>
<dbReference type="InterPro" id="IPR037925">
    <property type="entry name" value="FlgE/F/G-like"/>
</dbReference>
<evidence type="ECO:0000256" key="4">
    <source>
        <dbReference type="ARBA" id="ARBA00038560"/>
    </source>
</evidence>
<dbReference type="Pfam" id="PF06429">
    <property type="entry name" value="Flg_bbr_C"/>
    <property type="match status" value="1"/>
</dbReference>
<evidence type="ECO:0000259" key="8">
    <source>
        <dbReference type="Pfam" id="PF06429"/>
    </source>
</evidence>
<name>A0A255Y8N0_9SPHN</name>
<feature type="domain" description="Flagellar basal-body/hook protein C-terminal" evidence="8">
    <location>
        <begin position="203"/>
        <end position="247"/>
    </location>
</feature>
<dbReference type="NCBIfam" id="TIGR03506">
    <property type="entry name" value="FlgEFG_subfam"/>
    <property type="match status" value="1"/>
</dbReference>
<keyword evidence="3 6" id="KW-0975">Bacterial flagellum</keyword>
<evidence type="ECO:0000313" key="11">
    <source>
        <dbReference type="Proteomes" id="UP000216991"/>
    </source>
</evidence>
<comment type="caution">
    <text evidence="10">The sequence shown here is derived from an EMBL/GenBank/DDBJ whole genome shotgun (WGS) entry which is preliminary data.</text>
</comment>
<comment type="similarity">
    <text evidence="2 6">Belongs to the flagella basal body rod proteins family.</text>
</comment>
<dbReference type="PANTHER" id="PTHR30435:SF18">
    <property type="entry name" value="FLAGELLAR BASAL-BODY ROD PROTEIN FLGF"/>
    <property type="match status" value="1"/>
</dbReference>
<feature type="domain" description="Flagellar basal body rod protein N-terminal" evidence="7">
    <location>
        <begin position="5"/>
        <end position="35"/>
    </location>
</feature>
<evidence type="ECO:0000259" key="9">
    <source>
        <dbReference type="Pfam" id="PF22692"/>
    </source>
</evidence>
<evidence type="ECO:0000256" key="3">
    <source>
        <dbReference type="ARBA" id="ARBA00023143"/>
    </source>
</evidence>
<dbReference type="GO" id="GO:0071978">
    <property type="term" value="P:bacterial-type flagellum-dependent swarming motility"/>
    <property type="evidence" value="ECO:0007669"/>
    <property type="project" value="TreeGrafter"/>
</dbReference>
<evidence type="ECO:0000259" key="7">
    <source>
        <dbReference type="Pfam" id="PF00460"/>
    </source>
</evidence>
<feature type="domain" description="Flagellar hook protein FlgE/F/G-like D1" evidence="9">
    <location>
        <begin position="90"/>
        <end position="156"/>
    </location>
</feature>
<comment type="subunit">
    <text evidence="4 6">The basal body constitutes a major portion of the flagellar organelle and consists of five rings (E,L,P,S, and M) mounted on a central rod. The rod consists of about 26 subunits of FlgG in the distal portion, and FlgB, FlgC and FlgF are thought to build up the proximal portion of the rod with about 6 subunits each.</text>
</comment>
<dbReference type="EMBL" id="NOXT01000123">
    <property type="protein sequence ID" value="OYQ25094.1"/>
    <property type="molecule type" value="Genomic_DNA"/>
</dbReference>
<proteinExistence type="inferred from homology"/>
<dbReference type="Pfam" id="PF00460">
    <property type="entry name" value="Flg_bb_rod"/>
    <property type="match status" value="1"/>
</dbReference>
<protein>
    <recommendedName>
        <fullName evidence="5 6">Flagellar basal-body rod protein FlgF</fullName>
    </recommendedName>
</protein>
<comment type="subcellular location">
    <subcellularLocation>
        <location evidence="1 6">Bacterial flagellum basal body</location>
    </subcellularLocation>
</comment>
<dbReference type="Proteomes" id="UP000216991">
    <property type="component" value="Unassembled WGS sequence"/>
</dbReference>
<evidence type="ECO:0000256" key="5">
    <source>
        <dbReference type="ARBA" id="ARBA00040228"/>
    </source>
</evidence>
<dbReference type="GO" id="GO:0030694">
    <property type="term" value="C:bacterial-type flagellum basal body, rod"/>
    <property type="evidence" value="ECO:0007669"/>
    <property type="project" value="UniProtKB-UniRule"/>
</dbReference>
<reference evidence="10 11" key="1">
    <citation type="submission" date="2017-07" db="EMBL/GenBank/DDBJ databases">
        <title>Sandarakinorhabdus cyanobacteriorum sp. nov., a novel bacterium isolated from cyanobacterial aggregates in a eutrophic lake.</title>
        <authorList>
            <person name="Cai H."/>
        </authorList>
    </citation>
    <scope>NUCLEOTIDE SEQUENCE [LARGE SCALE GENOMIC DNA]</scope>
    <source>
        <strain evidence="10 11">TH057</strain>
    </source>
</reference>
<dbReference type="InterPro" id="IPR053967">
    <property type="entry name" value="LlgE_F_G-like_D1"/>
</dbReference>
<keyword evidence="11" id="KW-1185">Reference proteome</keyword>
<dbReference type="InterPro" id="IPR020013">
    <property type="entry name" value="Flagellar_FlgE/F/G"/>
</dbReference>
<gene>
    <name evidence="10" type="ORF">CHU93_14795</name>
</gene>
<sequence length="252" mass="26219">MDRVIYTALTGLSARARESLVTANNLANAQVPGFRRDVVAQEGRYMAARAAVDGAWAARAQVGSPSLATPQQPGKIAATGRELDIALSARHWLAVQGPMVGGQLSEAYTRRGDLVVNAAGVLANGDGRVLVSASGAPISVPPGAEPVIGRDGTVSVQGPDGPQILGRLKLVDGSSIKSRDKAGDGLFLPQEPLQPDPEARVESGALESANLTAAEALVQLVEEQRGFELNARLIKLATEMDEQGARLMGLNS</sequence>
<dbReference type="InterPro" id="IPR001444">
    <property type="entry name" value="Flag_bb_rod_N"/>
</dbReference>
<dbReference type="RefSeq" id="WP_094474920.1">
    <property type="nucleotide sequence ID" value="NZ_NOXT01000123.1"/>
</dbReference>
<dbReference type="SUPFAM" id="SSF117143">
    <property type="entry name" value="Flagellar hook protein flgE"/>
    <property type="match status" value="1"/>
</dbReference>
<dbReference type="OrthoDB" id="9804559at2"/>
<dbReference type="Pfam" id="PF22692">
    <property type="entry name" value="LlgE_F_G_D1"/>
    <property type="match status" value="1"/>
</dbReference>
<evidence type="ECO:0000256" key="2">
    <source>
        <dbReference type="ARBA" id="ARBA00009677"/>
    </source>
</evidence>
<dbReference type="PANTHER" id="PTHR30435">
    <property type="entry name" value="FLAGELLAR PROTEIN"/>
    <property type="match status" value="1"/>
</dbReference>